<dbReference type="EMBL" id="JABCIY010000061">
    <property type="protein sequence ID" value="KAF7194406.1"/>
    <property type="molecule type" value="Genomic_DNA"/>
</dbReference>
<evidence type="ECO:0000313" key="3">
    <source>
        <dbReference type="EMBL" id="KAF7194406.1"/>
    </source>
</evidence>
<dbReference type="AlphaFoldDB" id="A0A8H6RQH7"/>
<name>A0A8H6RQH7_9PEZI</name>
<dbReference type="Proteomes" id="UP000660729">
    <property type="component" value="Unassembled WGS sequence"/>
</dbReference>
<dbReference type="Pfam" id="PF11807">
    <property type="entry name" value="UstYa"/>
    <property type="match status" value="1"/>
</dbReference>
<dbReference type="GO" id="GO:0043386">
    <property type="term" value="P:mycotoxin biosynthetic process"/>
    <property type="evidence" value="ECO:0007669"/>
    <property type="project" value="InterPro"/>
</dbReference>
<evidence type="ECO:0000256" key="2">
    <source>
        <dbReference type="SAM" id="MobiDB-lite"/>
    </source>
</evidence>
<dbReference type="OrthoDB" id="3687641at2759"/>
<dbReference type="PANTHER" id="PTHR33365">
    <property type="entry name" value="YALI0B05434P"/>
    <property type="match status" value="1"/>
</dbReference>
<feature type="compositionally biased region" description="Polar residues" evidence="2">
    <location>
        <begin position="1"/>
        <end position="13"/>
    </location>
</feature>
<evidence type="ECO:0000256" key="1">
    <source>
        <dbReference type="ARBA" id="ARBA00035112"/>
    </source>
</evidence>
<protein>
    <submittedName>
        <fullName evidence="3">Uncharacterized protein</fullName>
    </submittedName>
</protein>
<accession>A0A8H6RQH7</accession>
<keyword evidence="4" id="KW-1185">Reference proteome</keyword>
<proteinExistence type="inferred from homology"/>
<reference evidence="3" key="1">
    <citation type="submission" date="2020-04" db="EMBL/GenBank/DDBJ databases">
        <title>Draft genome resource of the tomato pathogen Pseudocercospora fuligena.</title>
        <authorList>
            <person name="Zaccaron A."/>
        </authorList>
    </citation>
    <scope>NUCLEOTIDE SEQUENCE</scope>
    <source>
        <strain evidence="3">PF001</strain>
    </source>
</reference>
<dbReference type="PANTHER" id="PTHR33365:SF13">
    <property type="entry name" value="TAT PATHWAY SIGNAL SEQUENCE"/>
    <property type="match status" value="1"/>
</dbReference>
<feature type="region of interest" description="Disordered" evidence="2">
    <location>
        <begin position="1"/>
        <end position="21"/>
    </location>
</feature>
<comment type="caution">
    <text evidence="3">The sequence shown here is derived from an EMBL/GenBank/DDBJ whole genome shotgun (WGS) entry which is preliminary data.</text>
</comment>
<gene>
    <name evidence="3" type="ORF">HII31_04211</name>
</gene>
<organism evidence="3 4">
    <name type="scientific">Pseudocercospora fuligena</name>
    <dbReference type="NCBI Taxonomy" id="685502"/>
    <lineage>
        <taxon>Eukaryota</taxon>
        <taxon>Fungi</taxon>
        <taxon>Dikarya</taxon>
        <taxon>Ascomycota</taxon>
        <taxon>Pezizomycotina</taxon>
        <taxon>Dothideomycetes</taxon>
        <taxon>Dothideomycetidae</taxon>
        <taxon>Mycosphaerellales</taxon>
        <taxon>Mycosphaerellaceae</taxon>
        <taxon>Pseudocercospora</taxon>
    </lineage>
</organism>
<sequence length="170" mass="19289">MSSIDRTYHSETGNAAFPDSAGHDAGNESWNNFTVSVEVGGDEIEDWWLDLGAYSESISMILTQIVLMLTLHFFSAAPVLVPLEYGSDFNFDPEKHAIVRPGDEAHGSGEVPYEGYPASIEVMHKLHCLNFLRQAAYYNHQYYRSIHGKPWHLNEHELVRHIGHCVDIFR</sequence>
<evidence type="ECO:0000313" key="4">
    <source>
        <dbReference type="Proteomes" id="UP000660729"/>
    </source>
</evidence>
<dbReference type="InterPro" id="IPR021765">
    <property type="entry name" value="UstYa-like"/>
</dbReference>
<comment type="similarity">
    <text evidence="1">Belongs to the ustYa family.</text>
</comment>